<keyword evidence="3" id="KW-1185">Reference proteome</keyword>
<evidence type="ECO:0000313" key="2">
    <source>
        <dbReference type="EMBL" id="TXK61042.1"/>
    </source>
</evidence>
<gene>
    <name evidence="2" type="ORF">FU658_10750</name>
</gene>
<evidence type="ECO:0000259" key="1">
    <source>
        <dbReference type="SMART" id="SM00953"/>
    </source>
</evidence>
<dbReference type="Proteomes" id="UP000321248">
    <property type="component" value="Unassembled WGS sequence"/>
</dbReference>
<comment type="caution">
    <text evidence="2">The sequence shown here is derived from an EMBL/GenBank/DDBJ whole genome shotgun (WGS) entry which is preliminary data.</text>
</comment>
<dbReference type="AlphaFoldDB" id="A0A5C8KNT8"/>
<dbReference type="RefSeq" id="WP_147892085.1">
    <property type="nucleotide sequence ID" value="NZ_VRTS01000007.1"/>
</dbReference>
<proteinExistence type="predicted"/>
<reference evidence="2 3" key="1">
    <citation type="submission" date="2019-08" db="EMBL/GenBank/DDBJ databases">
        <authorList>
            <person name="Karlyshev A.V."/>
        </authorList>
    </citation>
    <scope>NUCLEOTIDE SEQUENCE [LARGE SCALE GENOMIC DNA]</scope>
    <source>
        <strain evidence="2 3">Alg18-2.2</strain>
    </source>
</reference>
<feature type="domain" description="RES" evidence="1">
    <location>
        <begin position="84"/>
        <end position="208"/>
    </location>
</feature>
<dbReference type="InterPro" id="IPR014914">
    <property type="entry name" value="RES_dom"/>
</dbReference>
<evidence type="ECO:0000313" key="3">
    <source>
        <dbReference type="Proteomes" id="UP000321248"/>
    </source>
</evidence>
<dbReference type="Pfam" id="PF08808">
    <property type="entry name" value="RES"/>
    <property type="match status" value="1"/>
</dbReference>
<protein>
    <submittedName>
        <fullName evidence="2">RES family NAD+ phosphorylase</fullName>
    </submittedName>
</protein>
<dbReference type="OrthoDB" id="9795903at2"/>
<organism evidence="2 3">
    <name type="scientific">Alkalisalibacterium limincola</name>
    <dbReference type="NCBI Taxonomy" id="2699169"/>
    <lineage>
        <taxon>Bacteria</taxon>
        <taxon>Pseudomonadati</taxon>
        <taxon>Pseudomonadota</taxon>
        <taxon>Gammaproteobacteria</taxon>
        <taxon>Lysobacterales</taxon>
        <taxon>Lysobacteraceae</taxon>
        <taxon>Alkalisalibacterium</taxon>
    </lineage>
</organism>
<sequence length="232" mass="25797">MVSGTANGAPRTTRVRWRPSYRIVSSRFPPVGLFDKVADPADLDAIWALDGLTNPRIRQQLGQLDRVPAGRRISGPGTTPVMAAFTHVPPDGSRFGDGSYGVYYAARDRATAISETVFHRERFLAHASHPATDLGMRLYLADVDARLHTLRPGWPEAHDPDSYAYSQRLGRRLREEGSDGIVFNSVRQAGGECVALFYPDLVSNCRQSEHFIYRWNGTRISDVIVASEILSR</sequence>
<name>A0A5C8KNT8_9GAMM</name>
<dbReference type="SMART" id="SM00953">
    <property type="entry name" value="RES"/>
    <property type="match status" value="1"/>
</dbReference>
<accession>A0A5C8KNT8</accession>
<dbReference type="EMBL" id="VRTS01000007">
    <property type="protein sequence ID" value="TXK61042.1"/>
    <property type="molecule type" value="Genomic_DNA"/>
</dbReference>